<sequence>MTPHDERQGAETREGAEAGRGVDPAVRAAVRGGGQAAGGMVALDRCIQPVSSASFTLQVTRW</sequence>
<evidence type="ECO:0000313" key="3">
    <source>
        <dbReference type="Proteomes" id="UP001500683"/>
    </source>
</evidence>
<evidence type="ECO:0000256" key="1">
    <source>
        <dbReference type="SAM" id="MobiDB-lite"/>
    </source>
</evidence>
<name>A0ABP7WK39_9ACTN</name>
<dbReference type="EMBL" id="BAAAZG010000044">
    <property type="protein sequence ID" value="GAA4089372.1"/>
    <property type="molecule type" value="Genomic_DNA"/>
</dbReference>
<proteinExistence type="predicted"/>
<accession>A0ABP7WK39</accession>
<evidence type="ECO:0000313" key="2">
    <source>
        <dbReference type="EMBL" id="GAA4089372.1"/>
    </source>
</evidence>
<gene>
    <name evidence="2" type="ORF">GCM10022214_57530</name>
</gene>
<dbReference type="Proteomes" id="UP001500683">
    <property type="component" value="Unassembled WGS sequence"/>
</dbReference>
<protein>
    <submittedName>
        <fullName evidence="2">Uncharacterized protein</fullName>
    </submittedName>
</protein>
<feature type="region of interest" description="Disordered" evidence="1">
    <location>
        <begin position="1"/>
        <end position="25"/>
    </location>
</feature>
<keyword evidence="3" id="KW-1185">Reference proteome</keyword>
<feature type="compositionally biased region" description="Basic and acidic residues" evidence="1">
    <location>
        <begin position="1"/>
        <end position="17"/>
    </location>
</feature>
<comment type="caution">
    <text evidence="2">The sequence shown here is derived from an EMBL/GenBank/DDBJ whole genome shotgun (WGS) entry which is preliminary data.</text>
</comment>
<organism evidence="2 3">
    <name type="scientific">Actinomadura miaoliensis</name>
    <dbReference type="NCBI Taxonomy" id="430685"/>
    <lineage>
        <taxon>Bacteria</taxon>
        <taxon>Bacillati</taxon>
        <taxon>Actinomycetota</taxon>
        <taxon>Actinomycetes</taxon>
        <taxon>Streptosporangiales</taxon>
        <taxon>Thermomonosporaceae</taxon>
        <taxon>Actinomadura</taxon>
    </lineage>
</organism>
<reference evidence="3" key="1">
    <citation type="journal article" date="2019" name="Int. J. Syst. Evol. Microbiol.">
        <title>The Global Catalogue of Microorganisms (GCM) 10K type strain sequencing project: providing services to taxonomists for standard genome sequencing and annotation.</title>
        <authorList>
            <consortium name="The Broad Institute Genomics Platform"/>
            <consortium name="The Broad Institute Genome Sequencing Center for Infectious Disease"/>
            <person name="Wu L."/>
            <person name="Ma J."/>
        </authorList>
    </citation>
    <scope>NUCLEOTIDE SEQUENCE [LARGE SCALE GENOMIC DNA]</scope>
    <source>
        <strain evidence="3">JCM 16702</strain>
    </source>
</reference>